<dbReference type="Proteomes" id="UP000054383">
    <property type="component" value="Unassembled WGS sequence"/>
</dbReference>
<dbReference type="CDD" id="cd07061">
    <property type="entry name" value="HP_HAP_like"/>
    <property type="match status" value="1"/>
</dbReference>
<reference evidence="3 4" key="1">
    <citation type="submission" date="2015-04" db="EMBL/GenBank/DDBJ databases">
        <authorList>
            <person name="Syromyatnikov M.Y."/>
            <person name="Popov V.N."/>
        </authorList>
    </citation>
    <scope>NUCLEOTIDE SEQUENCE [LARGE SCALE GENOMIC DNA]</scope>
    <source>
        <strain evidence="3">WF-38-12</strain>
    </source>
</reference>
<gene>
    <name evidence="3" type="ORF">PISL3812_07868</name>
</gene>
<evidence type="ECO:0000256" key="1">
    <source>
        <dbReference type="ARBA" id="ARBA00022801"/>
    </source>
</evidence>
<sequence length="531" mass="58385">MKTLSLTALAAVLAPSCVIAGSQTEDEASWPVPTGSTFPSGFDITTSWGNLSPYKPSTGFDLPAGVPQGCELSQAHVLHRHAQRYPTPYPLDGGSMLDFAYKVGNYTAKHKDGSVGKGPLEFLNHWQYAMGGDLLMVSGATTEATSGAWFWSKYGNLLYRAPPGQAAYSNVFPNGTDRPNPVFRTTSQARILESARWWLSGFFGNTGANSSYDLYDLVIIPETDPFNNSLASYDSCPGDESQGDNTAEVFIPKYTALALKRLSAHLPHGFNLTSLDVYAMQNLCAYETALFGGSTFCTLFTEEEWRAFEYAIDIQFYGNYGFGSPSGRAQGIGYVLELAARLQHKLIKSSDTSINYTYDDNTKQFPLDQLFYMDMSHDDIIVSVTTALGLDYFKFSDHGLPGDLYFPPADRKFFLNKMTPFGARFISEIWTCPTSEETRPFENLTPVAYVNPDLSSTNGTTDYIRFMLNDAPVPLDGIKSCEGAVNGFCAVKDFLKDVPRMHEEAQYQQACFGNYTANGQVGNGQPPSSDN</sequence>
<name>A0A0U1M635_TALIS</name>
<dbReference type="InterPro" id="IPR000560">
    <property type="entry name" value="His_Pase_clade-2"/>
</dbReference>
<dbReference type="FunFam" id="3.40.50.1240:FF:000045">
    <property type="entry name" value="Extracellular phytase, putative"/>
    <property type="match status" value="1"/>
</dbReference>
<dbReference type="Pfam" id="PF00328">
    <property type="entry name" value="His_Phos_2"/>
    <property type="match status" value="1"/>
</dbReference>
<dbReference type="SUPFAM" id="SSF53254">
    <property type="entry name" value="Phosphoglycerate mutase-like"/>
    <property type="match status" value="1"/>
</dbReference>
<dbReference type="STRING" id="28573.A0A0U1M635"/>
<dbReference type="OrthoDB" id="6509975at2759"/>
<keyword evidence="1" id="KW-0378">Hydrolase</keyword>
<dbReference type="PANTHER" id="PTHR20963:SF43">
    <property type="entry name" value="PUTATIVE (AFU_ORTHOLOGUE AFUA_7G01240)-RELATED"/>
    <property type="match status" value="1"/>
</dbReference>
<evidence type="ECO:0000313" key="3">
    <source>
        <dbReference type="EMBL" id="CRG90822.1"/>
    </source>
</evidence>
<dbReference type="OMA" id="DVQYYGD"/>
<protein>
    <submittedName>
        <fullName evidence="3">Extracellular phytase, putative</fullName>
    </submittedName>
</protein>
<accession>A0A0U1M635</accession>
<dbReference type="GO" id="GO:0003993">
    <property type="term" value="F:acid phosphatase activity"/>
    <property type="evidence" value="ECO:0007669"/>
    <property type="project" value="TreeGrafter"/>
</dbReference>
<dbReference type="InterPro" id="IPR029033">
    <property type="entry name" value="His_PPase_superfam"/>
</dbReference>
<evidence type="ECO:0000313" key="4">
    <source>
        <dbReference type="Proteomes" id="UP000054383"/>
    </source>
</evidence>
<dbReference type="PANTHER" id="PTHR20963">
    <property type="entry name" value="MULTIPLE INOSITOL POLYPHOSPHATE PHOSPHATASE-RELATED"/>
    <property type="match status" value="1"/>
</dbReference>
<keyword evidence="4" id="KW-1185">Reference proteome</keyword>
<dbReference type="AlphaFoldDB" id="A0A0U1M635"/>
<evidence type="ECO:0000256" key="2">
    <source>
        <dbReference type="SAM" id="SignalP"/>
    </source>
</evidence>
<feature type="signal peptide" evidence="2">
    <location>
        <begin position="1"/>
        <end position="20"/>
    </location>
</feature>
<feature type="chain" id="PRO_5006711586" evidence="2">
    <location>
        <begin position="21"/>
        <end position="531"/>
    </location>
</feature>
<keyword evidence="2" id="KW-0732">Signal</keyword>
<organism evidence="3 4">
    <name type="scientific">Talaromyces islandicus</name>
    <name type="common">Penicillium islandicum</name>
    <dbReference type="NCBI Taxonomy" id="28573"/>
    <lineage>
        <taxon>Eukaryota</taxon>
        <taxon>Fungi</taxon>
        <taxon>Dikarya</taxon>
        <taxon>Ascomycota</taxon>
        <taxon>Pezizomycotina</taxon>
        <taxon>Eurotiomycetes</taxon>
        <taxon>Eurotiomycetidae</taxon>
        <taxon>Eurotiales</taxon>
        <taxon>Trichocomaceae</taxon>
        <taxon>Talaromyces</taxon>
        <taxon>Talaromyces sect. Islandici</taxon>
    </lineage>
</organism>
<proteinExistence type="predicted"/>
<dbReference type="EMBL" id="CVMT01000008">
    <property type="protein sequence ID" value="CRG90822.1"/>
    <property type="molecule type" value="Genomic_DNA"/>
</dbReference>
<dbReference type="Gene3D" id="3.40.50.1240">
    <property type="entry name" value="Phosphoglycerate mutase-like"/>
    <property type="match status" value="1"/>
</dbReference>